<proteinExistence type="inferred from homology"/>
<dbReference type="Proteomes" id="UP000190105">
    <property type="component" value="Unassembled WGS sequence"/>
</dbReference>
<keyword evidence="5 9" id="KW-0479">Metal-binding</keyword>
<dbReference type="AlphaFoldDB" id="A0A1T4X8P6"/>
<dbReference type="PROSITE" id="PS51918">
    <property type="entry name" value="RADICAL_SAM"/>
    <property type="match status" value="1"/>
</dbReference>
<protein>
    <recommendedName>
        <fullName evidence="2 9">Heme chaperone HemW</fullName>
    </recommendedName>
</protein>
<dbReference type="GO" id="GO:0005737">
    <property type="term" value="C:cytoplasm"/>
    <property type="evidence" value="ECO:0007669"/>
    <property type="project" value="UniProtKB-SubCell"/>
</dbReference>
<dbReference type="Gene3D" id="3.20.20.70">
    <property type="entry name" value="Aldolase class I"/>
    <property type="match status" value="1"/>
</dbReference>
<dbReference type="GO" id="GO:0006779">
    <property type="term" value="P:porphyrin-containing compound biosynthetic process"/>
    <property type="evidence" value="ECO:0007669"/>
    <property type="project" value="InterPro"/>
</dbReference>
<evidence type="ECO:0000256" key="2">
    <source>
        <dbReference type="ARBA" id="ARBA00017228"/>
    </source>
</evidence>
<evidence type="ECO:0000256" key="8">
    <source>
        <dbReference type="ARBA" id="ARBA00023186"/>
    </source>
</evidence>
<name>A0A1T4X8P6_9CLOT</name>
<comment type="subcellular location">
    <subcellularLocation>
        <location evidence="9">Cytoplasm</location>
    </subcellularLocation>
</comment>
<comment type="similarity">
    <text evidence="1">Belongs to the anaerobic coproporphyrinogen-III oxidase family. HemW subfamily.</text>
</comment>
<dbReference type="SFLD" id="SFLDG01065">
    <property type="entry name" value="anaerobic_coproporphyrinogen-I"/>
    <property type="match status" value="1"/>
</dbReference>
<dbReference type="InterPro" id="IPR034505">
    <property type="entry name" value="Coproporphyrinogen-III_oxidase"/>
</dbReference>
<organism evidence="11 12">
    <name type="scientific">Caloramator quimbayensis</name>
    <dbReference type="NCBI Taxonomy" id="1147123"/>
    <lineage>
        <taxon>Bacteria</taxon>
        <taxon>Bacillati</taxon>
        <taxon>Bacillota</taxon>
        <taxon>Clostridia</taxon>
        <taxon>Eubacteriales</taxon>
        <taxon>Clostridiaceae</taxon>
        <taxon>Caloramator</taxon>
    </lineage>
</organism>
<feature type="domain" description="Radical SAM core" evidence="10">
    <location>
        <begin position="1"/>
        <end position="224"/>
    </location>
</feature>
<evidence type="ECO:0000256" key="1">
    <source>
        <dbReference type="ARBA" id="ARBA00006100"/>
    </source>
</evidence>
<dbReference type="InterPro" id="IPR013785">
    <property type="entry name" value="Aldolase_TIM"/>
</dbReference>
<evidence type="ECO:0000259" key="10">
    <source>
        <dbReference type="PROSITE" id="PS51918"/>
    </source>
</evidence>
<dbReference type="SFLD" id="SFLDF00562">
    <property type="entry name" value="HemN-like__clustered_with_heat"/>
    <property type="match status" value="1"/>
</dbReference>
<dbReference type="OrthoDB" id="9808022at2"/>
<dbReference type="GO" id="GO:0051539">
    <property type="term" value="F:4 iron, 4 sulfur cluster binding"/>
    <property type="evidence" value="ECO:0007669"/>
    <property type="project" value="UniProtKB-UniRule"/>
</dbReference>
<evidence type="ECO:0000256" key="5">
    <source>
        <dbReference type="ARBA" id="ARBA00022723"/>
    </source>
</evidence>
<dbReference type="NCBIfam" id="TIGR00539">
    <property type="entry name" value="hemN_rel"/>
    <property type="match status" value="1"/>
</dbReference>
<evidence type="ECO:0000256" key="4">
    <source>
        <dbReference type="ARBA" id="ARBA00022691"/>
    </source>
</evidence>
<evidence type="ECO:0000256" key="9">
    <source>
        <dbReference type="RuleBase" id="RU364116"/>
    </source>
</evidence>
<dbReference type="InterPro" id="IPR006638">
    <property type="entry name" value="Elp3/MiaA/NifB-like_rSAM"/>
</dbReference>
<dbReference type="GO" id="GO:0046872">
    <property type="term" value="F:metal ion binding"/>
    <property type="evidence" value="ECO:0007669"/>
    <property type="project" value="UniProtKB-UniRule"/>
</dbReference>
<reference evidence="12" key="1">
    <citation type="submission" date="2017-02" db="EMBL/GenBank/DDBJ databases">
        <authorList>
            <person name="Varghese N."/>
            <person name="Submissions S."/>
        </authorList>
    </citation>
    <scope>NUCLEOTIDE SEQUENCE [LARGE SCALE GENOMIC DNA]</scope>
    <source>
        <strain evidence="12">USBA 833</strain>
    </source>
</reference>
<keyword evidence="4 9" id="KW-0949">S-adenosyl-L-methionine</keyword>
<dbReference type="GO" id="GO:0004109">
    <property type="term" value="F:coproporphyrinogen oxidase activity"/>
    <property type="evidence" value="ECO:0007669"/>
    <property type="project" value="InterPro"/>
</dbReference>
<dbReference type="PANTHER" id="PTHR13932">
    <property type="entry name" value="COPROPORPHYRINIGEN III OXIDASE"/>
    <property type="match status" value="1"/>
</dbReference>
<keyword evidence="7 9" id="KW-0411">Iron-sulfur</keyword>
<dbReference type="InterPro" id="IPR007197">
    <property type="entry name" value="rSAM"/>
</dbReference>
<dbReference type="Pfam" id="PF04055">
    <property type="entry name" value="Radical_SAM"/>
    <property type="match status" value="1"/>
</dbReference>
<evidence type="ECO:0000256" key="6">
    <source>
        <dbReference type="ARBA" id="ARBA00023004"/>
    </source>
</evidence>
<dbReference type="SFLD" id="SFLDG01082">
    <property type="entry name" value="B12-binding_domain_containing"/>
    <property type="match status" value="1"/>
</dbReference>
<keyword evidence="9" id="KW-0963">Cytoplasm</keyword>
<sequence length="367" mass="43127">MINSLYVHIPFCKKKCLYCDFNSYVRLDIQDDYIKALLTEIKRINQSKFKTIFIGGGTPTILSISNLKKLLSELKKFNADEFTVETNPGTLDDQKARILKEYGVNRISIGLQAWQNNLLERLGRIHRVEDFLISYEMLKKIGFSNINIDLMFGIPNQTMSNWVQTIENVLKLNPSHVSCYSLIIEEGTLYYEMYEKNQLTLIDEDTERQMYYYAVESLNKKGIKRYEISNFSKEGYECSHNITYWMDEEYIGVGAGAHSYVQNKRFSNYKNIDRYIEGIYLRNAIEESEVIETYDEMSEFMFMGLRMTKGIEKERFLKRFNKDVYDVYGDKINILKQKNLIIDDGKNIMLTDKGIDISNQVFINFLK</sequence>
<accession>A0A1T4X8P6</accession>
<evidence type="ECO:0000256" key="3">
    <source>
        <dbReference type="ARBA" id="ARBA00022617"/>
    </source>
</evidence>
<dbReference type="InterPro" id="IPR004559">
    <property type="entry name" value="HemW-like"/>
</dbReference>
<dbReference type="SFLD" id="SFLDS00029">
    <property type="entry name" value="Radical_SAM"/>
    <property type="match status" value="1"/>
</dbReference>
<keyword evidence="12" id="KW-1185">Reference proteome</keyword>
<evidence type="ECO:0000256" key="7">
    <source>
        <dbReference type="ARBA" id="ARBA00023014"/>
    </source>
</evidence>
<gene>
    <name evidence="11" type="ORF">SAMN05443428_1072</name>
</gene>
<evidence type="ECO:0000313" key="11">
    <source>
        <dbReference type="EMBL" id="SKA85819.1"/>
    </source>
</evidence>
<dbReference type="InterPro" id="IPR010723">
    <property type="entry name" value="HemN_C"/>
</dbReference>
<dbReference type="STRING" id="1147123.SAMN05443428_1072"/>
<keyword evidence="9" id="KW-0004">4Fe-4S</keyword>
<keyword evidence="6 9" id="KW-0408">Iron</keyword>
<evidence type="ECO:0000313" key="12">
    <source>
        <dbReference type="Proteomes" id="UP000190105"/>
    </source>
</evidence>
<dbReference type="EMBL" id="FUYH01000007">
    <property type="protein sequence ID" value="SKA85819.1"/>
    <property type="molecule type" value="Genomic_DNA"/>
</dbReference>
<dbReference type="SUPFAM" id="SSF102114">
    <property type="entry name" value="Radical SAM enzymes"/>
    <property type="match status" value="1"/>
</dbReference>
<keyword evidence="3 9" id="KW-0349">Heme</keyword>
<dbReference type="SMART" id="SM00729">
    <property type="entry name" value="Elp3"/>
    <property type="match status" value="1"/>
</dbReference>
<keyword evidence="8 9" id="KW-0143">Chaperone</keyword>
<comment type="function">
    <text evidence="9">Probably acts as a heme chaperone, transferring heme to an unknown acceptor. Binds one molecule of heme per monomer, possibly covalently. Binds 1 [4Fe-4S] cluster. The cluster is coordinated with 3 cysteines and an exchangeable S-adenosyl-L-methionine.</text>
</comment>
<dbReference type="Pfam" id="PF06969">
    <property type="entry name" value="HemN_C"/>
    <property type="match status" value="1"/>
</dbReference>
<dbReference type="InterPro" id="IPR058240">
    <property type="entry name" value="rSAM_sf"/>
</dbReference>
<dbReference type="SFLD" id="SFLDF00288">
    <property type="entry name" value="HemN-like__clustered_with_nucl"/>
    <property type="match status" value="1"/>
</dbReference>
<dbReference type="RefSeq" id="WP_078696156.1">
    <property type="nucleotide sequence ID" value="NZ_FUYH01000007.1"/>
</dbReference>
<dbReference type="PANTHER" id="PTHR13932:SF5">
    <property type="entry name" value="RADICAL S-ADENOSYL METHIONINE DOMAIN-CONTAINING PROTEIN 1, MITOCHONDRIAL"/>
    <property type="match status" value="1"/>
</dbReference>